<feature type="region of interest" description="Disordered" evidence="1">
    <location>
        <begin position="140"/>
        <end position="184"/>
    </location>
</feature>
<dbReference type="InterPro" id="IPR008984">
    <property type="entry name" value="SMAD_FHA_dom_sf"/>
</dbReference>
<gene>
    <name evidence="3" type="ordered locus">Sinac_2570</name>
</gene>
<dbReference type="InterPro" id="IPR000253">
    <property type="entry name" value="FHA_dom"/>
</dbReference>
<dbReference type="eggNOG" id="COG1716">
    <property type="taxonomic scope" value="Bacteria"/>
</dbReference>
<dbReference type="PROSITE" id="PS50006">
    <property type="entry name" value="FHA_DOMAIN"/>
    <property type="match status" value="1"/>
</dbReference>
<dbReference type="HOGENOM" id="CLU_1318638_0_0_0"/>
<organism evidence="3 4">
    <name type="scientific">Singulisphaera acidiphila (strain ATCC BAA-1392 / DSM 18658 / VKM B-2454 / MOB10)</name>
    <dbReference type="NCBI Taxonomy" id="886293"/>
    <lineage>
        <taxon>Bacteria</taxon>
        <taxon>Pseudomonadati</taxon>
        <taxon>Planctomycetota</taxon>
        <taxon>Planctomycetia</taxon>
        <taxon>Isosphaerales</taxon>
        <taxon>Isosphaeraceae</taxon>
        <taxon>Singulisphaera</taxon>
    </lineage>
</organism>
<evidence type="ECO:0000313" key="3">
    <source>
        <dbReference type="EMBL" id="AGA26873.1"/>
    </source>
</evidence>
<feature type="compositionally biased region" description="Basic and acidic residues" evidence="1">
    <location>
        <begin position="158"/>
        <end position="170"/>
    </location>
</feature>
<dbReference type="AlphaFoldDB" id="L0DDH8"/>
<dbReference type="Pfam" id="PF00498">
    <property type="entry name" value="FHA"/>
    <property type="match status" value="1"/>
</dbReference>
<keyword evidence="4" id="KW-1185">Reference proteome</keyword>
<feature type="domain" description="FHA" evidence="2">
    <location>
        <begin position="24"/>
        <end position="73"/>
    </location>
</feature>
<proteinExistence type="predicted"/>
<evidence type="ECO:0000259" key="2">
    <source>
        <dbReference type="PROSITE" id="PS50006"/>
    </source>
</evidence>
<name>L0DDH8_SINAD</name>
<reference evidence="3 4" key="1">
    <citation type="submission" date="2012-02" db="EMBL/GenBank/DDBJ databases">
        <title>Complete sequence of chromosome of Singulisphaera acidiphila DSM 18658.</title>
        <authorList>
            <consortium name="US DOE Joint Genome Institute (JGI-PGF)"/>
            <person name="Lucas S."/>
            <person name="Copeland A."/>
            <person name="Lapidus A."/>
            <person name="Glavina del Rio T."/>
            <person name="Dalin E."/>
            <person name="Tice H."/>
            <person name="Bruce D."/>
            <person name="Goodwin L."/>
            <person name="Pitluck S."/>
            <person name="Peters L."/>
            <person name="Ovchinnikova G."/>
            <person name="Chertkov O."/>
            <person name="Kyrpides N."/>
            <person name="Mavromatis K."/>
            <person name="Ivanova N."/>
            <person name="Brettin T."/>
            <person name="Detter J.C."/>
            <person name="Han C."/>
            <person name="Larimer F."/>
            <person name="Land M."/>
            <person name="Hauser L."/>
            <person name="Markowitz V."/>
            <person name="Cheng J.-F."/>
            <person name="Hugenholtz P."/>
            <person name="Woyke T."/>
            <person name="Wu D."/>
            <person name="Tindall B."/>
            <person name="Pomrenke H."/>
            <person name="Brambilla E."/>
            <person name="Klenk H.-P."/>
            <person name="Eisen J.A."/>
        </authorList>
    </citation>
    <scope>NUCLEOTIDE SEQUENCE [LARGE SCALE GENOMIC DNA]</scope>
    <source>
        <strain evidence="4">ATCC BAA-1392 / DSM 18658 / VKM B-2454 / MOB10</strain>
    </source>
</reference>
<dbReference type="STRING" id="886293.Sinac_2570"/>
<evidence type="ECO:0000256" key="1">
    <source>
        <dbReference type="SAM" id="MobiDB-lite"/>
    </source>
</evidence>
<protein>
    <submittedName>
        <fullName evidence="3">FHA domain-containing protein</fullName>
    </submittedName>
</protein>
<dbReference type="InterPro" id="IPR050923">
    <property type="entry name" value="Cell_Proc_Reg/RNA_Proc"/>
</dbReference>
<dbReference type="SUPFAM" id="SSF49879">
    <property type="entry name" value="SMAD/FHA domain"/>
    <property type="match status" value="1"/>
</dbReference>
<dbReference type="Proteomes" id="UP000010798">
    <property type="component" value="Chromosome"/>
</dbReference>
<dbReference type="KEGG" id="saci:Sinac_2570"/>
<dbReference type="CDD" id="cd00060">
    <property type="entry name" value="FHA"/>
    <property type="match status" value="1"/>
</dbReference>
<accession>L0DDH8</accession>
<dbReference type="PANTHER" id="PTHR23308">
    <property type="entry name" value="NUCLEAR INHIBITOR OF PROTEIN PHOSPHATASE-1"/>
    <property type="match status" value="1"/>
</dbReference>
<dbReference type="OrthoDB" id="249606at2"/>
<sequence>MDFQLLIVRGRGASTTVKLADGVTTVGRQDDCQLRIKSSQVSRKHCELFEKKGLLLVKDLGSSNGTFVNGKRIQEQRVLEPGDELTIGQLLFKVAKVGQAPPKTPAAAAVKPGDTAVVEAIPAAEDDEFEIEFDVDVPSPETIPTVAEVDSAPVTPEPEPKTEPKSKSEETPQPVSPAEPDKLFGDDAIADFLLDIKFDED</sequence>
<evidence type="ECO:0000313" key="4">
    <source>
        <dbReference type="Proteomes" id="UP000010798"/>
    </source>
</evidence>
<dbReference type="EMBL" id="CP003364">
    <property type="protein sequence ID" value="AGA26873.1"/>
    <property type="molecule type" value="Genomic_DNA"/>
</dbReference>
<dbReference type="RefSeq" id="WP_015246025.1">
    <property type="nucleotide sequence ID" value="NC_019892.1"/>
</dbReference>
<dbReference type="SMART" id="SM00240">
    <property type="entry name" value="FHA"/>
    <property type="match status" value="1"/>
</dbReference>
<dbReference type="Gene3D" id="2.60.200.20">
    <property type="match status" value="1"/>
</dbReference>